<protein>
    <submittedName>
        <fullName evidence="3">Protein kinase domain-containing protein</fullName>
    </submittedName>
</protein>
<dbReference type="Gene3D" id="1.10.510.10">
    <property type="entry name" value="Transferase(Phosphotransferase) domain 1"/>
    <property type="match status" value="1"/>
</dbReference>
<feature type="domain" description="Protein kinase" evidence="1">
    <location>
        <begin position="1"/>
        <end position="208"/>
    </location>
</feature>
<evidence type="ECO:0000313" key="2">
    <source>
        <dbReference type="Proteomes" id="UP000887540"/>
    </source>
</evidence>
<proteinExistence type="predicted"/>
<dbReference type="AlphaFoldDB" id="A0A914C1L2"/>
<reference evidence="3" key="1">
    <citation type="submission" date="2022-11" db="UniProtKB">
        <authorList>
            <consortium name="WormBaseParasite"/>
        </authorList>
    </citation>
    <scope>IDENTIFICATION</scope>
</reference>
<organism evidence="2 3">
    <name type="scientific">Acrobeloides nanus</name>
    <dbReference type="NCBI Taxonomy" id="290746"/>
    <lineage>
        <taxon>Eukaryota</taxon>
        <taxon>Metazoa</taxon>
        <taxon>Ecdysozoa</taxon>
        <taxon>Nematoda</taxon>
        <taxon>Chromadorea</taxon>
        <taxon>Rhabditida</taxon>
        <taxon>Tylenchina</taxon>
        <taxon>Cephalobomorpha</taxon>
        <taxon>Cephaloboidea</taxon>
        <taxon>Cephalobidae</taxon>
        <taxon>Acrobeloides</taxon>
    </lineage>
</organism>
<dbReference type="InterPro" id="IPR000719">
    <property type="entry name" value="Prot_kinase_dom"/>
</dbReference>
<name>A0A914C1L2_9BILA</name>
<dbReference type="PANTHER" id="PTHR27006:SF606">
    <property type="entry name" value="INTERLEUKIN-1 RECEPTOR-ASSOCIATED KINASE 4"/>
    <property type="match status" value="1"/>
</dbReference>
<dbReference type="Proteomes" id="UP000887540">
    <property type="component" value="Unplaced"/>
</dbReference>
<evidence type="ECO:0000313" key="3">
    <source>
        <dbReference type="WBParaSite" id="ACRNAN_Path_1521.g5931.t1"/>
    </source>
</evidence>
<dbReference type="PROSITE" id="PS50011">
    <property type="entry name" value="PROTEIN_KINASE_DOM"/>
    <property type="match status" value="1"/>
</dbReference>
<dbReference type="PANTHER" id="PTHR27006">
    <property type="entry name" value="PROMASTIGOTE SURFACE ANTIGEN PROTEIN PSA"/>
    <property type="match status" value="1"/>
</dbReference>
<sequence length="208" mass="23594">MSNNVILLELSNERKELDFQNATQSNDGQSDDIKNESERNVISARKGDRVGEGGFGKVYKVYIGDKTVLFKWIMDIAKALDYLHGLNPAIVHRDVKIENILLKQKPCICYQFLDVKLLYKSGNDLCRNCRQYRLDKITVKLSDFGLATTLDLDRCDNGPLAGTYRCMSPEYALNKIVSTNFRNPTSGTKQQAPGFGFGFRFYTIDEDP</sequence>
<accession>A0A914C1L2</accession>
<dbReference type="Pfam" id="PF00069">
    <property type="entry name" value="Pkinase"/>
    <property type="match status" value="1"/>
</dbReference>
<keyword evidence="2" id="KW-1185">Reference proteome</keyword>
<evidence type="ECO:0000259" key="1">
    <source>
        <dbReference type="PROSITE" id="PS50011"/>
    </source>
</evidence>
<dbReference type="InterPro" id="IPR011009">
    <property type="entry name" value="Kinase-like_dom_sf"/>
</dbReference>
<dbReference type="GO" id="GO:0005524">
    <property type="term" value="F:ATP binding"/>
    <property type="evidence" value="ECO:0007669"/>
    <property type="project" value="InterPro"/>
</dbReference>
<dbReference type="InterPro" id="IPR008271">
    <property type="entry name" value="Ser/Thr_kinase_AS"/>
</dbReference>
<dbReference type="PROSITE" id="PS00108">
    <property type="entry name" value="PROTEIN_KINASE_ST"/>
    <property type="match status" value="1"/>
</dbReference>
<dbReference type="GO" id="GO:0004672">
    <property type="term" value="F:protein kinase activity"/>
    <property type="evidence" value="ECO:0007669"/>
    <property type="project" value="InterPro"/>
</dbReference>
<dbReference type="WBParaSite" id="ACRNAN_Path_1521.g5931.t1">
    <property type="protein sequence ID" value="ACRNAN_Path_1521.g5931.t1"/>
    <property type="gene ID" value="ACRNAN_Path_1521.g5931"/>
</dbReference>
<dbReference type="SUPFAM" id="SSF56112">
    <property type="entry name" value="Protein kinase-like (PK-like)"/>
    <property type="match status" value="1"/>
</dbReference>